<dbReference type="AlphaFoldDB" id="A0AAD9WYG0"/>
<organism evidence="1 2">
    <name type="scientific">Dipteronia dyeriana</name>
    <dbReference type="NCBI Taxonomy" id="168575"/>
    <lineage>
        <taxon>Eukaryota</taxon>
        <taxon>Viridiplantae</taxon>
        <taxon>Streptophyta</taxon>
        <taxon>Embryophyta</taxon>
        <taxon>Tracheophyta</taxon>
        <taxon>Spermatophyta</taxon>
        <taxon>Magnoliopsida</taxon>
        <taxon>eudicotyledons</taxon>
        <taxon>Gunneridae</taxon>
        <taxon>Pentapetalae</taxon>
        <taxon>rosids</taxon>
        <taxon>malvids</taxon>
        <taxon>Sapindales</taxon>
        <taxon>Sapindaceae</taxon>
        <taxon>Hippocastanoideae</taxon>
        <taxon>Acereae</taxon>
        <taxon>Dipteronia</taxon>
    </lineage>
</organism>
<sequence>MEPASGFGEKELYLHQKSVSNLLELEGGYDAVIVCVGAKADTLPELSRKLPLRTCHGIVACMELLDNIRGVAVYLLAQHGNGNQEIRNPMYQ</sequence>
<proteinExistence type="predicted"/>
<dbReference type="Proteomes" id="UP001280121">
    <property type="component" value="Unassembled WGS sequence"/>
</dbReference>
<accession>A0AAD9WYG0</accession>
<evidence type="ECO:0000313" key="2">
    <source>
        <dbReference type="Proteomes" id="UP001280121"/>
    </source>
</evidence>
<keyword evidence="2" id="KW-1185">Reference proteome</keyword>
<gene>
    <name evidence="1" type="ORF">Ddye_021920</name>
</gene>
<evidence type="ECO:0000313" key="1">
    <source>
        <dbReference type="EMBL" id="KAK2646725.1"/>
    </source>
</evidence>
<protein>
    <submittedName>
        <fullName evidence="1">Uncharacterized protein</fullName>
    </submittedName>
</protein>
<reference evidence="1" key="1">
    <citation type="journal article" date="2023" name="Plant J.">
        <title>Genome sequences and population genomics provide insights into the demographic history, inbreeding, and mutation load of two 'living fossil' tree species of Dipteronia.</title>
        <authorList>
            <person name="Feng Y."/>
            <person name="Comes H.P."/>
            <person name="Chen J."/>
            <person name="Zhu S."/>
            <person name="Lu R."/>
            <person name="Zhang X."/>
            <person name="Li P."/>
            <person name="Qiu J."/>
            <person name="Olsen K.M."/>
            <person name="Qiu Y."/>
        </authorList>
    </citation>
    <scope>NUCLEOTIDE SEQUENCE</scope>
    <source>
        <strain evidence="1">KIB01</strain>
    </source>
</reference>
<dbReference type="EMBL" id="JANJYI010000006">
    <property type="protein sequence ID" value="KAK2646725.1"/>
    <property type="molecule type" value="Genomic_DNA"/>
</dbReference>
<comment type="caution">
    <text evidence="1">The sequence shown here is derived from an EMBL/GenBank/DDBJ whole genome shotgun (WGS) entry which is preliminary data.</text>
</comment>
<name>A0AAD9WYG0_9ROSI</name>